<name>A0AAD8ABT6_DIPPU</name>
<feature type="non-terminal residue" evidence="2">
    <location>
        <position position="128"/>
    </location>
</feature>
<dbReference type="AlphaFoldDB" id="A0AAD8ABT6"/>
<evidence type="ECO:0000256" key="1">
    <source>
        <dbReference type="SAM" id="MobiDB-lite"/>
    </source>
</evidence>
<reference evidence="2" key="2">
    <citation type="submission" date="2023-05" db="EMBL/GenBank/DDBJ databases">
        <authorList>
            <person name="Fouks B."/>
        </authorList>
    </citation>
    <scope>NUCLEOTIDE SEQUENCE</scope>
    <source>
        <strain evidence="2">Stay&amp;Tobe</strain>
        <tissue evidence="2">Testes</tissue>
    </source>
</reference>
<sequence>HIHTPMDLFDGFVCPCPGFANMYNSLQKSVPFIMASICEVMRAHLLIVLQSEATDFTLVTRERITKFCKNEEKLKIDEFLDLANSGLLNGEGKLAPGEHRQPPSPPSVKHAHKYRNSQKTHFNIPPHP</sequence>
<dbReference type="Proteomes" id="UP001233999">
    <property type="component" value="Unassembled WGS sequence"/>
</dbReference>
<proteinExistence type="predicted"/>
<comment type="caution">
    <text evidence="2">The sequence shown here is derived from an EMBL/GenBank/DDBJ whole genome shotgun (WGS) entry which is preliminary data.</text>
</comment>
<dbReference type="EMBL" id="JASPKZ010002153">
    <property type="protein sequence ID" value="KAJ9596196.1"/>
    <property type="molecule type" value="Genomic_DNA"/>
</dbReference>
<gene>
    <name evidence="2" type="ORF">L9F63_027178</name>
</gene>
<keyword evidence="3" id="KW-1185">Reference proteome</keyword>
<evidence type="ECO:0000313" key="2">
    <source>
        <dbReference type="EMBL" id="KAJ9596196.1"/>
    </source>
</evidence>
<feature type="non-terminal residue" evidence="2">
    <location>
        <position position="1"/>
    </location>
</feature>
<evidence type="ECO:0000313" key="3">
    <source>
        <dbReference type="Proteomes" id="UP001233999"/>
    </source>
</evidence>
<protein>
    <submittedName>
        <fullName evidence="2">Uncharacterized protein</fullName>
    </submittedName>
</protein>
<reference evidence="2" key="1">
    <citation type="journal article" date="2023" name="IScience">
        <title>Live-bearing cockroach genome reveals convergent evolutionary mechanisms linked to viviparity in insects and beyond.</title>
        <authorList>
            <person name="Fouks B."/>
            <person name="Harrison M.C."/>
            <person name="Mikhailova A.A."/>
            <person name="Marchal E."/>
            <person name="English S."/>
            <person name="Carruthers M."/>
            <person name="Jennings E.C."/>
            <person name="Chiamaka E.L."/>
            <person name="Frigard R.A."/>
            <person name="Pippel M."/>
            <person name="Attardo G.M."/>
            <person name="Benoit J.B."/>
            <person name="Bornberg-Bauer E."/>
            <person name="Tobe S.S."/>
        </authorList>
    </citation>
    <scope>NUCLEOTIDE SEQUENCE</scope>
    <source>
        <strain evidence="2">Stay&amp;Tobe</strain>
    </source>
</reference>
<feature type="region of interest" description="Disordered" evidence="1">
    <location>
        <begin position="91"/>
        <end position="128"/>
    </location>
</feature>
<accession>A0AAD8ABT6</accession>
<feature type="compositionally biased region" description="Basic residues" evidence="1">
    <location>
        <begin position="109"/>
        <end position="118"/>
    </location>
</feature>
<organism evidence="2 3">
    <name type="scientific">Diploptera punctata</name>
    <name type="common">Pacific beetle cockroach</name>
    <dbReference type="NCBI Taxonomy" id="6984"/>
    <lineage>
        <taxon>Eukaryota</taxon>
        <taxon>Metazoa</taxon>
        <taxon>Ecdysozoa</taxon>
        <taxon>Arthropoda</taxon>
        <taxon>Hexapoda</taxon>
        <taxon>Insecta</taxon>
        <taxon>Pterygota</taxon>
        <taxon>Neoptera</taxon>
        <taxon>Polyneoptera</taxon>
        <taxon>Dictyoptera</taxon>
        <taxon>Blattodea</taxon>
        <taxon>Blaberoidea</taxon>
        <taxon>Blaberidae</taxon>
        <taxon>Diplopterinae</taxon>
        <taxon>Diploptera</taxon>
    </lineage>
</organism>